<accession>A0A7I8JS44</accession>
<protein>
    <submittedName>
        <fullName evidence="2">Uncharacterized protein</fullName>
    </submittedName>
</protein>
<evidence type="ECO:0000313" key="2">
    <source>
        <dbReference type="EMBL" id="CAA2633883.1"/>
    </source>
</evidence>
<organism evidence="2">
    <name type="scientific">Spirodela intermedia</name>
    <name type="common">Intermediate duckweed</name>
    <dbReference type="NCBI Taxonomy" id="51605"/>
    <lineage>
        <taxon>Eukaryota</taxon>
        <taxon>Viridiplantae</taxon>
        <taxon>Streptophyta</taxon>
        <taxon>Embryophyta</taxon>
        <taxon>Tracheophyta</taxon>
        <taxon>Spermatophyta</taxon>
        <taxon>Magnoliopsida</taxon>
        <taxon>Liliopsida</taxon>
        <taxon>Araceae</taxon>
        <taxon>Lemnoideae</taxon>
        <taxon>Spirodela</taxon>
    </lineage>
</organism>
<evidence type="ECO:0000256" key="1">
    <source>
        <dbReference type="SAM" id="MobiDB-lite"/>
    </source>
</evidence>
<feature type="region of interest" description="Disordered" evidence="1">
    <location>
        <begin position="1"/>
        <end position="32"/>
    </location>
</feature>
<evidence type="ECO:0000313" key="3">
    <source>
        <dbReference type="Proteomes" id="UP001189122"/>
    </source>
</evidence>
<name>A0A7I8JS44_SPIIN</name>
<dbReference type="AlphaFoldDB" id="A0A7I8JS44"/>
<dbReference type="EMBL" id="CACRZD030000017">
    <property type="protein sequence ID" value="CAA6672944.1"/>
    <property type="molecule type" value="Genomic_DNA"/>
</dbReference>
<feature type="compositionally biased region" description="Basic residues" evidence="1">
    <location>
        <begin position="23"/>
        <end position="32"/>
    </location>
</feature>
<dbReference type="EMBL" id="LR743604">
    <property type="protein sequence ID" value="CAA2633883.1"/>
    <property type="molecule type" value="Genomic_DNA"/>
</dbReference>
<proteinExistence type="predicted"/>
<keyword evidence="3" id="KW-1185">Reference proteome</keyword>
<dbReference type="Proteomes" id="UP001189122">
    <property type="component" value="Unassembled WGS sequence"/>
</dbReference>
<sequence>MGARVRHSPSTSRWPAGCGARSGHTRARKGLA</sequence>
<reference evidence="2 3" key="1">
    <citation type="submission" date="2019-12" db="EMBL/GenBank/DDBJ databases">
        <authorList>
            <person name="Scholz U."/>
            <person name="Mascher M."/>
            <person name="Fiebig A."/>
        </authorList>
    </citation>
    <scope>NUCLEOTIDE SEQUENCE</scope>
</reference>
<gene>
    <name evidence="2" type="ORF">SI7747_17019360</name>
</gene>